<proteinExistence type="predicted"/>
<sequence length="208" mass="22859">MAYALKCYIDHFAENRHPSQGLTKLMGSSPWTWGLEEEGVFVALEEAVVGSGIKMRAPRPLTLPSRERHPAPPSHQLLVPQDEVGGDMLSCPRARTPCPPLTPRQPSHVVPTLQGFYVTQAYISGPTNTVPDILFLSVDFAPPCVDCSALTHPQIHSHCHHADEQVFSAALAIPTTSDVFPVERIEELETILFACWMAAIKKLNLSNC</sequence>
<dbReference type="Proteomes" id="UP000269721">
    <property type="component" value="Unassembled WGS sequence"/>
</dbReference>
<protein>
    <submittedName>
        <fullName evidence="1">Uncharacterized protein</fullName>
    </submittedName>
</protein>
<evidence type="ECO:0000313" key="2">
    <source>
        <dbReference type="Proteomes" id="UP000269721"/>
    </source>
</evidence>
<accession>A0A4P9W1S8</accession>
<dbReference type="EMBL" id="KZ998432">
    <property type="protein sequence ID" value="RKO86151.1"/>
    <property type="molecule type" value="Genomic_DNA"/>
</dbReference>
<dbReference type="AlphaFoldDB" id="A0A4P9W1S8"/>
<organism evidence="1 2">
    <name type="scientific">Blyttiomyces helicus</name>
    <dbReference type="NCBI Taxonomy" id="388810"/>
    <lineage>
        <taxon>Eukaryota</taxon>
        <taxon>Fungi</taxon>
        <taxon>Fungi incertae sedis</taxon>
        <taxon>Chytridiomycota</taxon>
        <taxon>Chytridiomycota incertae sedis</taxon>
        <taxon>Chytridiomycetes</taxon>
        <taxon>Chytridiomycetes incertae sedis</taxon>
        <taxon>Blyttiomyces</taxon>
    </lineage>
</organism>
<evidence type="ECO:0000313" key="1">
    <source>
        <dbReference type="EMBL" id="RKO86151.1"/>
    </source>
</evidence>
<keyword evidence="2" id="KW-1185">Reference proteome</keyword>
<name>A0A4P9W1S8_9FUNG</name>
<gene>
    <name evidence="1" type="ORF">BDK51DRAFT_36991</name>
</gene>
<reference evidence="2" key="1">
    <citation type="journal article" date="2018" name="Nat. Microbiol.">
        <title>Leveraging single-cell genomics to expand the fungal tree of life.</title>
        <authorList>
            <person name="Ahrendt S.R."/>
            <person name="Quandt C.A."/>
            <person name="Ciobanu D."/>
            <person name="Clum A."/>
            <person name="Salamov A."/>
            <person name="Andreopoulos B."/>
            <person name="Cheng J.F."/>
            <person name="Woyke T."/>
            <person name="Pelin A."/>
            <person name="Henrissat B."/>
            <person name="Reynolds N.K."/>
            <person name="Benny G.L."/>
            <person name="Smith M.E."/>
            <person name="James T.Y."/>
            <person name="Grigoriev I.V."/>
        </authorList>
    </citation>
    <scope>NUCLEOTIDE SEQUENCE [LARGE SCALE GENOMIC DNA]</scope>
</reference>